<dbReference type="EnsemblMetazoa" id="CLYHEMT004474.2">
    <property type="protein sequence ID" value="CLYHEMP004474.2"/>
    <property type="gene ID" value="CLYHEMG004474"/>
</dbReference>
<dbReference type="InterPro" id="IPR036322">
    <property type="entry name" value="WD40_repeat_dom_sf"/>
</dbReference>
<dbReference type="PROSITE" id="PS50082">
    <property type="entry name" value="WD_REPEATS_2"/>
    <property type="match status" value="3"/>
</dbReference>
<organism evidence="12 13">
    <name type="scientific">Clytia hemisphaerica</name>
    <dbReference type="NCBI Taxonomy" id="252671"/>
    <lineage>
        <taxon>Eukaryota</taxon>
        <taxon>Metazoa</taxon>
        <taxon>Cnidaria</taxon>
        <taxon>Hydrozoa</taxon>
        <taxon>Hydroidolina</taxon>
        <taxon>Leptothecata</taxon>
        <taxon>Obeliida</taxon>
        <taxon>Clytiidae</taxon>
        <taxon>Clytia</taxon>
    </lineage>
</organism>
<feature type="repeat" description="WD" evidence="8">
    <location>
        <begin position="734"/>
        <end position="775"/>
    </location>
</feature>
<accession>A0A7M5U0J1</accession>
<evidence type="ECO:0000256" key="9">
    <source>
        <dbReference type="SAM" id="MobiDB-lite"/>
    </source>
</evidence>
<feature type="domain" description="EML-like first beta-propeller" evidence="10">
    <location>
        <begin position="326"/>
        <end position="593"/>
    </location>
</feature>
<evidence type="ECO:0000256" key="2">
    <source>
        <dbReference type="ARBA" id="ARBA00006489"/>
    </source>
</evidence>
<dbReference type="GO" id="GO:0008017">
    <property type="term" value="F:microtubule binding"/>
    <property type="evidence" value="ECO:0007669"/>
    <property type="project" value="TreeGrafter"/>
</dbReference>
<sequence length="883" mass="97659">MRLFLYSIQEEQRKASFSDPHTPTILLTPTSDDKMSTTALSMSDENDVFSSNGDDYHNSEEMESRLNALEEKTRLQDMEIILLKSALSDVLSQLANQQNKMTNGSPAKTSTKTNVTKVPSRSNSVKAGNRLSSSSSPTTNGTIKPINRARTSSTPSSPRGSPPNGSQTPVKKRTVSKSISAKNNANRKSASDLPSPSPSSGTNSNGTNELPADNGKPKLILAPKRTAPKRRPLSSSGSLSDDNKENVVDETVKFYIRGRGLRLYRPTEYKETNPDGKAPEEQLKLDWVYGYRGKDCRDNLFIVPATGELVYNMAGVVVLYDQKTNKQRHYTEHNDDVKCIALHPKNTLIASGQVAGHGDDAKPHVRVWDASTLETKAVLGSGVFERGLCALEFSNATGQYLVCIDESNDHVAYLYDWEKNQKLTEANTSKEALFSLKWQPNTDNAFMTYGKSHIGFWKINNENGTTALTRRNGVFDKIAKPKYVICATYSPNGSVIAGDSNGNIVWFNEGTSKVSKAEQNIHKGGVFSLTYVESKDEYISGGKDNIFIAWNNQLERVREIGSLSDQYGPPRCCVYDVTSEQFLIGTSKNCIIQVKADWSEEKALVQGHSDEMWGLAAHASKPIFVTCSHENLVCVWNGEKQELIWSYFIEDGAQCAELHPSEPFVLVGTKNGTLYVLNYETKEELVTVPVSRDCIDDVKVSPNSKYLAAACRDSNIYLYNWPKEVTSFKKPKVLQGHSSRVLHLDWCTDGEFMQSNSGDYEVLFWHAESGCQVLTPAALRDTEWSTYTCPFGFPVMGIWPEGADGTDINTCCRSNNKKLVATGDDFGAVNLFKYPSVKLKSEASIGVGHSSHVTCVRFLHDDSSLITVGGLDSSIMQWKMVKS</sequence>
<dbReference type="InterPro" id="IPR055442">
    <property type="entry name" value="Beta-prop_EML-like_2nd"/>
</dbReference>
<feature type="compositionally biased region" description="Polar residues" evidence="9">
    <location>
        <begin position="98"/>
        <end position="142"/>
    </location>
</feature>
<dbReference type="InterPro" id="IPR001680">
    <property type="entry name" value="WD40_rpt"/>
</dbReference>
<evidence type="ECO:0000256" key="5">
    <source>
        <dbReference type="ARBA" id="ARBA00022701"/>
    </source>
</evidence>
<keyword evidence="3" id="KW-0963">Cytoplasm</keyword>
<dbReference type="PANTHER" id="PTHR13720:SF50">
    <property type="entry name" value="ECHINODERM MICROTUBULE-ASSOCIATED PROTEIN-LIKE 2"/>
    <property type="match status" value="1"/>
</dbReference>
<dbReference type="InterPro" id="IPR050630">
    <property type="entry name" value="WD_repeat_EMAP"/>
</dbReference>
<dbReference type="PROSITE" id="PS50294">
    <property type="entry name" value="WD_REPEATS_REGION"/>
    <property type="match status" value="2"/>
</dbReference>
<dbReference type="SUPFAM" id="SSF50978">
    <property type="entry name" value="WD40 repeat-like"/>
    <property type="match status" value="2"/>
</dbReference>
<evidence type="ECO:0000259" key="11">
    <source>
        <dbReference type="Pfam" id="PF23414"/>
    </source>
</evidence>
<evidence type="ECO:0000256" key="1">
    <source>
        <dbReference type="ARBA" id="ARBA00004245"/>
    </source>
</evidence>
<evidence type="ECO:0000313" key="13">
    <source>
        <dbReference type="Proteomes" id="UP000594262"/>
    </source>
</evidence>
<dbReference type="GO" id="GO:0072686">
    <property type="term" value="C:mitotic spindle"/>
    <property type="evidence" value="ECO:0007669"/>
    <property type="project" value="TreeGrafter"/>
</dbReference>
<feature type="compositionally biased region" description="Polar residues" evidence="9">
    <location>
        <begin position="176"/>
        <end position="188"/>
    </location>
</feature>
<feature type="repeat" description="WD" evidence="8">
    <location>
        <begin position="605"/>
        <end position="646"/>
    </location>
</feature>
<evidence type="ECO:0000256" key="7">
    <source>
        <dbReference type="ARBA" id="ARBA00023212"/>
    </source>
</evidence>
<protein>
    <recommendedName>
        <fullName evidence="14">Echinoderm microtubule-associated protein-like 1</fullName>
    </recommendedName>
</protein>
<dbReference type="Pfam" id="PF23409">
    <property type="entry name" value="Beta-prop_EML"/>
    <property type="match status" value="1"/>
</dbReference>
<keyword evidence="13" id="KW-1185">Reference proteome</keyword>
<evidence type="ECO:0000313" key="12">
    <source>
        <dbReference type="EnsemblMetazoa" id="CLYHEMP004474.2"/>
    </source>
</evidence>
<feature type="region of interest" description="Disordered" evidence="9">
    <location>
        <begin position="98"/>
        <end position="244"/>
    </location>
</feature>
<dbReference type="SMART" id="SM00320">
    <property type="entry name" value="WD40"/>
    <property type="match status" value="8"/>
</dbReference>
<keyword evidence="7" id="KW-0206">Cytoskeleton</keyword>
<dbReference type="GeneID" id="136805880"/>
<dbReference type="Proteomes" id="UP000594262">
    <property type="component" value="Unplaced"/>
</dbReference>
<name>A0A7M5U0J1_9CNID</name>
<dbReference type="InterPro" id="IPR049813">
    <property type="entry name" value="Elp-1-like_TD"/>
</dbReference>
<dbReference type="Pfam" id="PF03451">
    <property type="entry name" value="HELP"/>
    <property type="match status" value="1"/>
</dbReference>
<dbReference type="InterPro" id="IPR015943">
    <property type="entry name" value="WD40/YVTN_repeat-like_dom_sf"/>
</dbReference>
<evidence type="ECO:0000256" key="8">
    <source>
        <dbReference type="PROSITE-ProRule" id="PRU00221"/>
    </source>
</evidence>
<dbReference type="InterPro" id="IPR005108">
    <property type="entry name" value="HELP"/>
</dbReference>
<dbReference type="GO" id="GO:0000226">
    <property type="term" value="P:microtubule cytoskeleton organization"/>
    <property type="evidence" value="ECO:0007669"/>
    <property type="project" value="TreeGrafter"/>
</dbReference>
<keyword evidence="5" id="KW-0493">Microtubule</keyword>
<keyword evidence="6" id="KW-0677">Repeat</keyword>
<keyword evidence="4 8" id="KW-0853">WD repeat</keyword>
<dbReference type="InterPro" id="IPR055439">
    <property type="entry name" value="Beta-prop_EML_1st"/>
</dbReference>
<evidence type="ECO:0000259" key="10">
    <source>
        <dbReference type="Pfam" id="PF23409"/>
    </source>
</evidence>
<dbReference type="OrthoDB" id="47802at2759"/>
<dbReference type="AlphaFoldDB" id="A0A7M5U0J1"/>
<evidence type="ECO:0008006" key="14">
    <source>
        <dbReference type="Google" id="ProtNLM"/>
    </source>
</evidence>
<proteinExistence type="inferred from homology"/>
<dbReference type="RefSeq" id="XP_066918549.1">
    <property type="nucleotide sequence ID" value="XM_067062448.1"/>
</dbReference>
<dbReference type="GO" id="GO:0005874">
    <property type="term" value="C:microtubule"/>
    <property type="evidence" value="ECO:0007669"/>
    <property type="project" value="UniProtKB-KW"/>
</dbReference>
<feature type="compositionally biased region" description="Low complexity" evidence="9">
    <location>
        <begin position="191"/>
        <end position="208"/>
    </location>
</feature>
<dbReference type="Gene3D" id="2.130.10.10">
    <property type="entry name" value="YVTN repeat-like/Quinoprotein amine dehydrogenase"/>
    <property type="match status" value="2"/>
</dbReference>
<dbReference type="InterPro" id="IPR011047">
    <property type="entry name" value="Quinoprotein_ADH-like_sf"/>
</dbReference>
<dbReference type="SUPFAM" id="SSF50998">
    <property type="entry name" value="Quinoprotein alcohol dehydrogenase-like"/>
    <property type="match status" value="1"/>
</dbReference>
<comment type="similarity">
    <text evidence="2">Belongs to the WD repeat EMAP family.</text>
</comment>
<reference evidence="12" key="1">
    <citation type="submission" date="2021-01" db="UniProtKB">
        <authorList>
            <consortium name="EnsemblMetazoa"/>
        </authorList>
    </citation>
    <scope>IDENTIFICATION</scope>
</reference>
<comment type="subcellular location">
    <subcellularLocation>
        <location evidence="1">Cytoplasm</location>
        <location evidence="1">Cytoskeleton</location>
    </subcellularLocation>
</comment>
<feature type="repeat" description="WD" evidence="8">
    <location>
        <begin position="846"/>
        <end position="883"/>
    </location>
</feature>
<evidence type="ECO:0000256" key="6">
    <source>
        <dbReference type="ARBA" id="ARBA00022737"/>
    </source>
</evidence>
<dbReference type="PANTHER" id="PTHR13720">
    <property type="entry name" value="WD-40 REPEAT PROTEIN"/>
    <property type="match status" value="1"/>
</dbReference>
<dbReference type="FunFam" id="2.130.10.10:FF:000320">
    <property type="entry name" value="echinoderm microtubule-associated protein-like 6"/>
    <property type="match status" value="1"/>
</dbReference>
<evidence type="ECO:0000256" key="4">
    <source>
        <dbReference type="ARBA" id="ARBA00022574"/>
    </source>
</evidence>
<feature type="domain" description="EML-like second beta-propeller" evidence="11">
    <location>
        <begin position="612"/>
        <end position="880"/>
    </location>
</feature>
<evidence type="ECO:0000256" key="3">
    <source>
        <dbReference type="ARBA" id="ARBA00022490"/>
    </source>
</evidence>
<feature type="compositionally biased region" description="Low complexity" evidence="9">
    <location>
        <begin position="150"/>
        <end position="166"/>
    </location>
</feature>
<dbReference type="CDD" id="cd21931">
    <property type="entry name" value="TD_EMAP-like"/>
    <property type="match status" value="1"/>
</dbReference>
<dbReference type="Pfam" id="PF23414">
    <property type="entry name" value="Beta-prop_EML_2"/>
    <property type="match status" value="1"/>
</dbReference>